<name>A0AAW9HWS4_9ACTO</name>
<protein>
    <submittedName>
        <fullName evidence="6">ATP-binding cassette domain-containing protein</fullName>
    </submittedName>
</protein>
<evidence type="ECO:0000256" key="3">
    <source>
        <dbReference type="ARBA" id="ARBA00022840"/>
    </source>
</evidence>
<dbReference type="PROSITE" id="PS50893">
    <property type="entry name" value="ABC_TRANSPORTER_2"/>
    <property type="match status" value="1"/>
</dbReference>
<sequence length="297" mass="32189">MIANPALSLDSLCVRYGNKRVVDNASFSIYSGELVGLIGPNGAGKTTLMRAILGLVRPSQGVIRSDGAFPGYVPQRQDVAWDYPISVVELVLMGLRKEPLWRRLVGVMSGGQKRSATRVNSDKTSFLGGNTTNDNVAPKAQYDDATPRGQHNNVTSSTSREAYRAARHALEAVNMLEFANRPIGALSGGQRQRILIARALIGEPAVLLLDEPFTGLDQPTQDSLSQLFRDLANNGTAVLMSTHDLAQAVHVCDRLIMLSRSVRAIGTPHELRDPQLWMDTYSVGADSPLLRSVGLLT</sequence>
<dbReference type="SUPFAM" id="SSF52540">
    <property type="entry name" value="P-loop containing nucleoside triphosphate hydrolases"/>
    <property type="match status" value="1"/>
</dbReference>
<dbReference type="InterPro" id="IPR027417">
    <property type="entry name" value="P-loop_NTPase"/>
</dbReference>
<dbReference type="CDD" id="cd03235">
    <property type="entry name" value="ABC_Metallic_Cations"/>
    <property type="match status" value="1"/>
</dbReference>
<feature type="domain" description="ABC transporter" evidence="5">
    <location>
        <begin position="7"/>
        <end position="285"/>
    </location>
</feature>
<dbReference type="Pfam" id="PF00005">
    <property type="entry name" value="ABC_tran"/>
    <property type="match status" value="1"/>
</dbReference>
<evidence type="ECO:0000256" key="2">
    <source>
        <dbReference type="ARBA" id="ARBA00022741"/>
    </source>
</evidence>
<evidence type="ECO:0000313" key="6">
    <source>
        <dbReference type="EMBL" id="MDY5155339.1"/>
    </source>
</evidence>
<dbReference type="InterPro" id="IPR003593">
    <property type="entry name" value="AAA+_ATPase"/>
</dbReference>
<feature type="compositionally biased region" description="Polar residues" evidence="4">
    <location>
        <begin position="149"/>
        <end position="159"/>
    </location>
</feature>
<dbReference type="InterPro" id="IPR050153">
    <property type="entry name" value="Metal_Ion_Import_ABC"/>
</dbReference>
<dbReference type="Proteomes" id="UP001281731">
    <property type="component" value="Unassembled WGS sequence"/>
</dbReference>
<evidence type="ECO:0000256" key="4">
    <source>
        <dbReference type="SAM" id="MobiDB-lite"/>
    </source>
</evidence>
<feature type="compositionally biased region" description="Polar residues" evidence="4">
    <location>
        <begin position="112"/>
        <end position="135"/>
    </location>
</feature>
<dbReference type="SMART" id="SM00382">
    <property type="entry name" value="AAA"/>
    <property type="match status" value="1"/>
</dbReference>
<keyword evidence="2" id="KW-0547">Nucleotide-binding</keyword>
<dbReference type="AlphaFoldDB" id="A0AAW9HWS4"/>
<dbReference type="GO" id="GO:0016887">
    <property type="term" value="F:ATP hydrolysis activity"/>
    <property type="evidence" value="ECO:0007669"/>
    <property type="project" value="InterPro"/>
</dbReference>
<dbReference type="RefSeq" id="WP_308806618.1">
    <property type="nucleotide sequence ID" value="NZ_CAMYCL010000006.1"/>
</dbReference>
<dbReference type="PANTHER" id="PTHR42734">
    <property type="entry name" value="METAL TRANSPORT SYSTEM ATP-BINDING PROTEIN TM_0124-RELATED"/>
    <property type="match status" value="1"/>
</dbReference>
<keyword evidence="1" id="KW-0813">Transport</keyword>
<dbReference type="PROSITE" id="PS00211">
    <property type="entry name" value="ABC_TRANSPORTER_1"/>
    <property type="match status" value="1"/>
</dbReference>
<evidence type="ECO:0000313" key="7">
    <source>
        <dbReference type="Proteomes" id="UP001281731"/>
    </source>
</evidence>
<reference evidence="6" key="1">
    <citation type="submission" date="2023-10" db="EMBL/GenBank/DDBJ databases">
        <title>Whole Genome based description of the genera Actinobaculum and Actinotignum reveals a complex phylogenetic relationship within the species included in the genus Actinotignum.</title>
        <authorList>
            <person name="Jensen C.S."/>
            <person name="Dargis R."/>
            <person name="Kemp M."/>
            <person name="Christensen J.J."/>
        </authorList>
    </citation>
    <scope>NUCLEOTIDE SEQUENCE</scope>
    <source>
        <strain evidence="6">SLA_B511</strain>
    </source>
</reference>
<accession>A0AAW9HWS4</accession>
<comment type="caution">
    <text evidence="6">The sequence shown here is derived from an EMBL/GenBank/DDBJ whole genome shotgun (WGS) entry which is preliminary data.</text>
</comment>
<evidence type="ECO:0000256" key="1">
    <source>
        <dbReference type="ARBA" id="ARBA00022448"/>
    </source>
</evidence>
<feature type="region of interest" description="Disordered" evidence="4">
    <location>
        <begin position="112"/>
        <end position="159"/>
    </location>
</feature>
<organism evidence="6 7">
    <name type="scientific">Actinotignum urinale</name>
    <dbReference type="NCBI Taxonomy" id="190146"/>
    <lineage>
        <taxon>Bacteria</taxon>
        <taxon>Bacillati</taxon>
        <taxon>Actinomycetota</taxon>
        <taxon>Actinomycetes</taxon>
        <taxon>Actinomycetales</taxon>
        <taxon>Actinomycetaceae</taxon>
        <taxon>Actinotignum</taxon>
    </lineage>
</organism>
<dbReference type="GO" id="GO:0005524">
    <property type="term" value="F:ATP binding"/>
    <property type="evidence" value="ECO:0007669"/>
    <property type="project" value="UniProtKB-KW"/>
</dbReference>
<dbReference type="Gene3D" id="3.40.50.300">
    <property type="entry name" value="P-loop containing nucleotide triphosphate hydrolases"/>
    <property type="match status" value="1"/>
</dbReference>
<evidence type="ECO:0000259" key="5">
    <source>
        <dbReference type="PROSITE" id="PS50893"/>
    </source>
</evidence>
<keyword evidence="3 6" id="KW-0067">ATP-binding</keyword>
<proteinExistence type="predicted"/>
<gene>
    <name evidence="6" type="ORF">R6G80_06325</name>
</gene>
<dbReference type="InterPro" id="IPR017871">
    <property type="entry name" value="ABC_transporter-like_CS"/>
</dbReference>
<dbReference type="InterPro" id="IPR003439">
    <property type="entry name" value="ABC_transporter-like_ATP-bd"/>
</dbReference>
<dbReference type="EMBL" id="JAWNGC010000007">
    <property type="protein sequence ID" value="MDY5155339.1"/>
    <property type="molecule type" value="Genomic_DNA"/>
</dbReference>